<evidence type="ECO:0000313" key="3">
    <source>
        <dbReference type="EMBL" id="NUB43409.1"/>
    </source>
</evidence>
<feature type="transmembrane region" description="Helical" evidence="2">
    <location>
        <begin position="6"/>
        <end position="25"/>
    </location>
</feature>
<dbReference type="Gene3D" id="1.25.40.10">
    <property type="entry name" value="Tetratricopeptide repeat domain"/>
    <property type="match status" value="1"/>
</dbReference>
<evidence type="ECO:0000256" key="2">
    <source>
        <dbReference type="SAM" id="Phobius"/>
    </source>
</evidence>
<accession>A0A8X8GZK0</accession>
<dbReference type="RefSeq" id="WP_152824050.1">
    <property type="nucleotide sequence ID" value="NZ_WHUT02000001.1"/>
</dbReference>
<keyword evidence="2" id="KW-1133">Transmembrane helix</keyword>
<dbReference type="Proteomes" id="UP000484076">
    <property type="component" value="Unassembled WGS sequence"/>
</dbReference>
<keyword evidence="4" id="KW-1185">Reference proteome</keyword>
<evidence type="ECO:0000313" key="4">
    <source>
        <dbReference type="Proteomes" id="UP000484076"/>
    </source>
</evidence>
<dbReference type="EMBL" id="WHUT02000001">
    <property type="protein sequence ID" value="NUB43409.1"/>
    <property type="molecule type" value="Genomic_DNA"/>
</dbReference>
<comment type="caution">
    <text evidence="3">The sequence shown here is derived from an EMBL/GenBank/DDBJ whole genome shotgun (WGS) entry which is preliminary data.</text>
</comment>
<feature type="transmembrane region" description="Helical" evidence="2">
    <location>
        <begin position="93"/>
        <end position="113"/>
    </location>
</feature>
<name>A0A8X8GZK0_9RHOB</name>
<protein>
    <submittedName>
        <fullName evidence="3">C-type cytochrome biogenesis protein CcmI</fullName>
    </submittedName>
</protein>
<reference evidence="3" key="1">
    <citation type="submission" date="2020-05" db="EMBL/GenBank/DDBJ databases">
        <title>Fertoebacter nigrum gen. nov., sp. nov., a new member of the family Rhodobacteraceae.</title>
        <authorList>
            <person name="Szuroczki S."/>
            <person name="Abbaszade G."/>
            <person name="Buni D."/>
            <person name="Schumann P."/>
            <person name="Toth E."/>
        </authorList>
    </citation>
    <scope>NUCLEOTIDE SEQUENCE</scope>
    <source>
        <strain evidence="3">RG-N-1a</strain>
    </source>
</reference>
<keyword evidence="2" id="KW-0812">Transmembrane</keyword>
<dbReference type="InterPro" id="IPR017560">
    <property type="entry name" value="Cyt_c_biogenesis_CcmI"/>
</dbReference>
<dbReference type="SUPFAM" id="SSF48452">
    <property type="entry name" value="TPR-like"/>
    <property type="match status" value="1"/>
</dbReference>
<dbReference type="AlphaFoldDB" id="A0A8X8GZK0"/>
<gene>
    <name evidence="3" type="primary">ccmI</name>
    <name evidence="3" type="ORF">GEU84_003345</name>
</gene>
<proteinExistence type="predicted"/>
<keyword evidence="2" id="KW-0472">Membrane</keyword>
<dbReference type="NCBIfam" id="TIGR03142">
    <property type="entry name" value="cytochro_ccmI"/>
    <property type="match status" value="1"/>
</dbReference>
<organism evidence="3 4">
    <name type="scientific">Fertoeibacter niger</name>
    <dbReference type="NCBI Taxonomy" id="2656921"/>
    <lineage>
        <taxon>Bacteria</taxon>
        <taxon>Pseudomonadati</taxon>
        <taxon>Pseudomonadota</taxon>
        <taxon>Alphaproteobacteria</taxon>
        <taxon>Rhodobacterales</taxon>
        <taxon>Paracoccaceae</taxon>
        <taxon>Fertoeibacter</taxon>
    </lineage>
</organism>
<dbReference type="InterPro" id="IPR011990">
    <property type="entry name" value="TPR-like_helical_dom_sf"/>
</dbReference>
<keyword evidence="1" id="KW-0201">Cytochrome c-type biogenesis</keyword>
<sequence>MGVVVFWGVAGAVTLAVALVLLAALRRGGQPDDTAAQDMRVYRDQLAEVDRDLARGIIAADEAGRLRAEVSRRVLEADRAAQRGGPAALGGRGLPLAAGLMLVVLGAAVWGYARLGAPGYPDMPMAARIAQAEVLRTNRPAQAEAEASMPASVSPDADPAFLDLMEKLRGAVASRPGDLQGQELLARNEAQLGRFSEAAAAQAQVIALKAPGDSAADHAALAELLILAAGGYVSPEAESALTEALRRDPQDGLARYYSGLMLAQTGRPDLAFQIWRGLLESSGPDAPWLPALRAQIGDMARRAGVDYALPDTALPGPSAADVEAAADMTDADRQAMIEGMVAQLSDRLATEGGPAADWARLIAAYGVLGQTDRAAAIYAEAQGRFQGRTADLAALQSAAEQAGVTEDAGLAE</sequence>
<evidence type="ECO:0000256" key="1">
    <source>
        <dbReference type="ARBA" id="ARBA00022748"/>
    </source>
</evidence>
<dbReference type="GO" id="GO:0017004">
    <property type="term" value="P:cytochrome complex assembly"/>
    <property type="evidence" value="ECO:0007669"/>
    <property type="project" value="UniProtKB-KW"/>
</dbReference>